<dbReference type="PANTHER" id="PTHR48207">
    <property type="entry name" value="SUCCINATE--HYDROXYMETHYLGLUTARATE COA-TRANSFERASE"/>
    <property type="match status" value="1"/>
</dbReference>
<gene>
    <name evidence="2" type="ORF">ETSY2_24440</name>
</gene>
<dbReference type="InterPro" id="IPR044855">
    <property type="entry name" value="CoA-Trfase_III_dom3_sf"/>
</dbReference>
<protein>
    <recommendedName>
        <fullName evidence="4">CoA transferase</fullName>
    </recommendedName>
</protein>
<accession>W4M5H2</accession>
<dbReference type="Gene3D" id="3.40.50.10540">
    <property type="entry name" value="Crotonobetainyl-coa:carnitine coa-transferase, domain 1"/>
    <property type="match status" value="1"/>
</dbReference>
<evidence type="ECO:0000256" key="1">
    <source>
        <dbReference type="ARBA" id="ARBA00022679"/>
    </source>
</evidence>
<dbReference type="Gene3D" id="3.30.1540.10">
    <property type="entry name" value="formyl-coa transferase, domain 3"/>
    <property type="match status" value="1"/>
</dbReference>
<dbReference type="PANTHER" id="PTHR48207:SF3">
    <property type="entry name" value="SUCCINATE--HYDROXYMETHYLGLUTARATE COA-TRANSFERASE"/>
    <property type="match status" value="1"/>
</dbReference>
<dbReference type="Pfam" id="PF02515">
    <property type="entry name" value="CoA_transf_3"/>
    <property type="match status" value="1"/>
</dbReference>
<proteinExistence type="predicted"/>
<name>W4M5H2_9BACT</name>
<dbReference type="InterPro" id="IPR003673">
    <property type="entry name" value="CoA-Trfase_fam_III"/>
</dbReference>
<dbReference type="Proteomes" id="UP000019140">
    <property type="component" value="Unassembled WGS sequence"/>
</dbReference>
<evidence type="ECO:0000313" key="2">
    <source>
        <dbReference type="EMBL" id="ETX05191.1"/>
    </source>
</evidence>
<sequence>MPDQPHSHSHPLSDIRVLDISEEVAGPFCTKLLSGLGAKVIKIEVPGTGDVSRRSSPFVAETPGAEQSALFLYLNTGKKGITLDIRQPTGAAIFQRLLQDCDILVESAPPGEMERLGLGYTALERLNPQLIYTAITPFGQAGPYRRYRGSELVAQATGGMMHVIGRPDREPLKIGGHAAAYTTGMSAFSATMLALHVRDEQGYGQYVDVSAMETMAVSQIHASIQHQFGHVPTRRDSTLVRARDGWVHPGLDRGIAEDTWARVCDLMGQPELADDPRFNTRDARRENQAELTEIIGAWAAVHPKEEIYHTLQGMRTVAGYVATVEDLHSSGQLSARNFFHTIDHPSTGERVYPGALFTLRDTPWQHRRAPLLGEHNTEIYGERLGYSREALEQLYSAGII</sequence>
<dbReference type="InterPro" id="IPR023606">
    <property type="entry name" value="CoA-Trfase_III_dom_1_sf"/>
</dbReference>
<organism evidence="2 3">
    <name type="scientific">Candidatus Entotheonella gemina</name>
    <dbReference type="NCBI Taxonomy" id="1429439"/>
    <lineage>
        <taxon>Bacteria</taxon>
        <taxon>Pseudomonadati</taxon>
        <taxon>Nitrospinota/Tectimicrobiota group</taxon>
        <taxon>Candidatus Tectimicrobiota</taxon>
        <taxon>Candidatus Entotheonellia</taxon>
        <taxon>Candidatus Entotheonellales</taxon>
        <taxon>Candidatus Entotheonellaceae</taxon>
        <taxon>Candidatus Entotheonella</taxon>
    </lineage>
</organism>
<evidence type="ECO:0000313" key="3">
    <source>
        <dbReference type="Proteomes" id="UP000019140"/>
    </source>
</evidence>
<dbReference type="HOGENOM" id="CLU_033975_0_1_7"/>
<dbReference type="EMBL" id="AZHX01001018">
    <property type="protein sequence ID" value="ETX05191.1"/>
    <property type="molecule type" value="Genomic_DNA"/>
</dbReference>
<comment type="caution">
    <text evidence="2">The sequence shown here is derived from an EMBL/GenBank/DDBJ whole genome shotgun (WGS) entry which is preliminary data.</text>
</comment>
<dbReference type="SUPFAM" id="SSF89796">
    <property type="entry name" value="CoA-transferase family III (CaiB/BaiF)"/>
    <property type="match status" value="1"/>
</dbReference>
<evidence type="ECO:0008006" key="4">
    <source>
        <dbReference type="Google" id="ProtNLM"/>
    </source>
</evidence>
<dbReference type="GO" id="GO:0008410">
    <property type="term" value="F:CoA-transferase activity"/>
    <property type="evidence" value="ECO:0007669"/>
    <property type="project" value="TreeGrafter"/>
</dbReference>
<dbReference type="InterPro" id="IPR050483">
    <property type="entry name" value="CoA-transferase_III_domain"/>
</dbReference>
<dbReference type="AlphaFoldDB" id="W4M5H2"/>
<keyword evidence="1" id="KW-0808">Transferase</keyword>
<reference evidence="2 3" key="1">
    <citation type="journal article" date="2014" name="Nature">
        <title>An environmental bacterial taxon with a large and distinct metabolic repertoire.</title>
        <authorList>
            <person name="Wilson M.C."/>
            <person name="Mori T."/>
            <person name="Ruckert C."/>
            <person name="Uria A.R."/>
            <person name="Helf M.J."/>
            <person name="Takada K."/>
            <person name="Gernert C."/>
            <person name="Steffens U.A."/>
            <person name="Heycke N."/>
            <person name="Schmitt S."/>
            <person name="Rinke C."/>
            <person name="Helfrich E.J."/>
            <person name="Brachmann A.O."/>
            <person name="Gurgui C."/>
            <person name="Wakimoto T."/>
            <person name="Kracht M."/>
            <person name="Crusemann M."/>
            <person name="Hentschel U."/>
            <person name="Abe I."/>
            <person name="Matsunaga S."/>
            <person name="Kalinowski J."/>
            <person name="Takeyama H."/>
            <person name="Piel J."/>
        </authorList>
    </citation>
    <scope>NUCLEOTIDE SEQUENCE [LARGE SCALE GENOMIC DNA]</scope>
    <source>
        <strain evidence="3">TSY2</strain>
    </source>
</reference>
<keyword evidence="3" id="KW-1185">Reference proteome</keyword>